<protein>
    <submittedName>
        <fullName evidence="1">Uncharacterized protein</fullName>
    </submittedName>
</protein>
<sequence>MAVSNTRKRVRFTKKVVAYEAPEEAGEKEDVWYSPQELFNQKKEIFVAVQYKDTEKADPNYNWRGLEHYQTGTPTFHLEKRQDFVCEFLSLQHDLLQREIMEQDDPLSLFAANKSKHNRKEANKRAKQDEAEANKIYKSSNLIHWRQNSNEKDTISAKMAFMMSMVKGFRPGNVSKFAQTA</sequence>
<dbReference type="Proteomes" id="UP001153069">
    <property type="component" value="Unassembled WGS sequence"/>
</dbReference>
<reference evidence="1" key="1">
    <citation type="submission" date="2020-06" db="EMBL/GenBank/DDBJ databases">
        <authorList>
            <consortium name="Plant Systems Biology data submission"/>
        </authorList>
    </citation>
    <scope>NUCLEOTIDE SEQUENCE</scope>
    <source>
        <strain evidence="1">D6</strain>
    </source>
</reference>
<evidence type="ECO:0000313" key="2">
    <source>
        <dbReference type="Proteomes" id="UP001153069"/>
    </source>
</evidence>
<dbReference type="EMBL" id="CAICTM010001273">
    <property type="protein sequence ID" value="CAB9522183.1"/>
    <property type="molecule type" value="Genomic_DNA"/>
</dbReference>
<accession>A0A9N8EK29</accession>
<name>A0A9N8EK29_9STRA</name>
<organism evidence="1 2">
    <name type="scientific">Seminavis robusta</name>
    <dbReference type="NCBI Taxonomy" id="568900"/>
    <lineage>
        <taxon>Eukaryota</taxon>
        <taxon>Sar</taxon>
        <taxon>Stramenopiles</taxon>
        <taxon>Ochrophyta</taxon>
        <taxon>Bacillariophyta</taxon>
        <taxon>Bacillariophyceae</taxon>
        <taxon>Bacillariophycidae</taxon>
        <taxon>Naviculales</taxon>
        <taxon>Naviculaceae</taxon>
        <taxon>Seminavis</taxon>
    </lineage>
</organism>
<dbReference type="AlphaFoldDB" id="A0A9N8EK29"/>
<proteinExistence type="predicted"/>
<comment type="caution">
    <text evidence="1">The sequence shown here is derived from an EMBL/GenBank/DDBJ whole genome shotgun (WGS) entry which is preliminary data.</text>
</comment>
<evidence type="ECO:0000313" key="1">
    <source>
        <dbReference type="EMBL" id="CAB9522183.1"/>
    </source>
</evidence>
<gene>
    <name evidence="1" type="ORF">SEMRO_1275_G258500.1</name>
</gene>
<keyword evidence="2" id="KW-1185">Reference proteome</keyword>